<keyword evidence="4" id="KW-1134">Transmembrane beta strand</keyword>
<dbReference type="Proteomes" id="UP000199514">
    <property type="component" value="Unassembled WGS sequence"/>
</dbReference>
<dbReference type="Pfam" id="PF02321">
    <property type="entry name" value="OEP"/>
    <property type="match status" value="2"/>
</dbReference>
<evidence type="ECO:0000313" key="8">
    <source>
        <dbReference type="EMBL" id="SFB93868.1"/>
    </source>
</evidence>
<dbReference type="InterPro" id="IPR003423">
    <property type="entry name" value="OMP_efflux"/>
</dbReference>
<dbReference type="AlphaFoldDB" id="A0A1I1F833"/>
<dbReference type="EMBL" id="FOLE01000002">
    <property type="protein sequence ID" value="SFB93868.1"/>
    <property type="molecule type" value="Genomic_DNA"/>
</dbReference>
<protein>
    <submittedName>
        <fullName evidence="8">Outer membrane protein TolC</fullName>
    </submittedName>
</protein>
<evidence type="ECO:0000256" key="6">
    <source>
        <dbReference type="ARBA" id="ARBA00023136"/>
    </source>
</evidence>
<dbReference type="GO" id="GO:1990281">
    <property type="term" value="C:efflux pump complex"/>
    <property type="evidence" value="ECO:0007669"/>
    <property type="project" value="TreeGrafter"/>
</dbReference>
<sequence length="427" mass="47014">MLGLVLLWTVLAGQAKAQEAAKRYSLQECKQMALENNKKIKSAKLEEDAALMAQKSAELNAYPTLDGSVLGLHLGKPLGGAMGGLIPKNMVDGSLTATQPIYVGGKIRYGKEATAKAVAIRQEQKAMTEADVLLEVEKAYWQVIQVQEKLVMANKFKEMLQALRTDLKNAYDAGMIYKNDLLRVEVSLNEAELGITQAQDGLVMSKLNLAQIMGQAGETSFALADSVAGNFTATAQLVEAAANNRPELRLLQKSIEIEEIQNKILQADRLPTFGVSLSGSAAVGKGVNIQDGSNFMKTYYGVASLSIPIFDWGKRASKVKEQSYKVTIQKHQLEQTRELINLEVQNAYLQMRQSVKKIELSSISLQQAEENLKLTQNRFKAGTVVGKDVQEAQAIWQQAYSKLIDAKIDFKINEVSYKKSIGELRPQ</sequence>
<name>A0A1I1F833_9BACT</name>
<evidence type="ECO:0000256" key="7">
    <source>
        <dbReference type="ARBA" id="ARBA00023237"/>
    </source>
</evidence>
<keyword evidence="6" id="KW-0472">Membrane</keyword>
<comment type="subcellular location">
    <subcellularLocation>
        <location evidence="1">Cell outer membrane</location>
    </subcellularLocation>
</comment>
<dbReference type="SUPFAM" id="SSF56954">
    <property type="entry name" value="Outer membrane efflux proteins (OEP)"/>
    <property type="match status" value="1"/>
</dbReference>
<keyword evidence="3" id="KW-0813">Transport</keyword>
<evidence type="ECO:0000256" key="2">
    <source>
        <dbReference type="ARBA" id="ARBA00007613"/>
    </source>
</evidence>
<keyword evidence="7" id="KW-0998">Cell outer membrane</keyword>
<dbReference type="Gene3D" id="1.20.1600.10">
    <property type="entry name" value="Outer membrane efflux proteins (OEP)"/>
    <property type="match status" value="1"/>
</dbReference>
<evidence type="ECO:0000313" key="9">
    <source>
        <dbReference type="Proteomes" id="UP000199514"/>
    </source>
</evidence>
<dbReference type="PANTHER" id="PTHR30026">
    <property type="entry name" value="OUTER MEMBRANE PROTEIN TOLC"/>
    <property type="match status" value="1"/>
</dbReference>
<gene>
    <name evidence="8" type="ORF">SAMN05421780_10233</name>
</gene>
<dbReference type="PANTHER" id="PTHR30026:SF20">
    <property type="entry name" value="OUTER MEMBRANE PROTEIN TOLC"/>
    <property type="match status" value="1"/>
</dbReference>
<comment type="similarity">
    <text evidence="2">Belongs to the outer membrane factor (OMF) (TC 1.B.17) family.</text>
</comment>
<organism evidence="8 9">
    <name type="scientific">Flexibacter flexilis DSM 6793</name>
    <dbReference type="NCBI Taxonomy" id="927664"/>
    <lineage>
        <taxon>Bacteria</taxon>
        <taxon>Pseudomonadati</taxon>
        <taxon>Bacteroidota</taxon>
        <taxon>Cytophagia</taxon>
        <taxon>Cytophagales</taxon>
        <taxon>Flexibacteraceae</taxon>
        <taxon>Flexibacter</taxon>
    </lineage>
</organism>
<evidence type="ECO:0000256" key="4">
    <source>
        <dbReference type="ARBA" id="ARBA00022452"/>
    </source>
</evidence>
<evidence type="ECO:0000256" key="1">
    <source>
        <dbReference type="ARBA" id="ARBA00004442"/>
    </source>
</evidence>
<evidence type="ECO:0000256" key="5">
    <source>
        <dbReference type="ARBA" id="ARBA00022692"/>
    </source>
</evidence>
<dbReference type="GO" id="GO:0015562">
    <property type="term" value="F:efflux transmembrane transporter activity"/>
    <property type="evidence" value="ECO:0007669"/>
    <property type="project" value="InterPro"/>
</dbReference>
<dbReference type="InterPro" id="IPR051906">
    <property type="entry name" value="TolC-like"/>
</dbReference>
<keyword evidence="9" id="KW-1185">Reference proteome</keyword>
<proteinExistence type="inferred from homology"/>
<dbReference type="STRING" id="927664.SAMN05421780_10233"/>
<reference evidence="8 9" key="1">
    <citation type="submission" date="2016-10" db="EMBL/GenBank/DDBJ databases">
        <authorList>
            <person name="de Groot N.N."/>
        </authorList>
    </citation>
    <scope>NUCLEOTIDE SEQUENCE [LARGE SCALE GENOMIC DNA]</scope>
    <source>
        <strain evidence="8 9">DSM 6793</strain>
    </source>
</reference>
<dbReference type="GO" id="GO:0015288">
    <property type="term" value="F:porin activity"/>
    <property type="evidence" value="ECO:0007669"/>
    <property type="project" value="TreeGrafter"/>
</dbReference>
<evidence type="ECO:0000256" key="3">
    <source>
        <dbReference type="ARBA" id="ARBA00022448"/>
    </source>
</evidence>
<accession>A0A1I1F833</accession>
<dbReference type="GO" id="GO:0009279">
    <property type="term" value="C:cell outer membrane"/>
    <property type="evidence" value="ECO:0007669"/>
    <property type="project" value="UniProtKB-SubCell"/>
</dbReference>
<keyword evidence="5" id="KW-0812">Transmembrane</keyword>